<feature type="compositionally biased region" description="Low complexity" evidence="1">
    <location>
        <begin position="12"/>
        <end position="23"/>
    </location>
</feature>
<sequence length="88" mass="9153">MTDEDAPPAPATEPTTLPEASPPVSETEPVQSASVDVPPTETGTAQMAGNEPFDSKIEPMGLAPAGQATKSADSPVGQFERYKKLVEK</sequence>
<accession>A0A1F6DHS0</accession>
<dbReference type="Proteomes" id="UP000178042">
    <property type="component" value="Unassembled WGS sequence"/>
</dbReference>
<evidence type="ECO:0000313" key="3">
    <source>
        <dbReference type="Proteomes" id="UP000178042"/>
    </source>
</evidence>
<evidence type="ECO:0000313" key="2">
    <source>
        <dbReference type="EMBL" id="OGG60953.1"/>
    </source>
</evidence>
<evidence type="ECO:0000256" key="1">
    <source>
        <dbReference type="SAM" id="MobiDB-lite"/>
    </source>
</evidence>
<reference evidence="2 3" key="1">
    <citation type="journal article" date="2016" name="Nat. Commun.">
        <title>Thousands of microbial genomes shed light on interconnected biogeochemical processes in an aquifer system.</title>
        <authorList>
            <person name="Anantharaman K."/>
            <person name="Brown C.T."/>
            <person name="Hug L.A."/>
            <person name="Sharon I."/>
            <person name="Castelle C.J."/>
            <person name="Probst A.J."/>
            <person name="Thomas B.C."/>
            <person name="Singh A."/>
            <person name="Wilkins M.J."/>
            <person name="Karaoz U."/>
            <person name="Brodie E.L."/>
            <person name="Williams K.H."/>
            <person name="Hubbard S.S."/>
            <person name="Banfield J.F."/>
        </authorList>
    </citation>
    <scope>NUCLEOTIDE SEQUENCE [LARGE SCALE GENOMIC DNA]</scope>
</reference>
<dbReference type="EMBL" id="MFLD01000003">
    <property type="protein sequence ID" value="OGG60953.1"/>
    <property type="molecule type" value="Genomic_DNA"/>
</dbReference>
<proteinExistence type="predicted"/>
<comment type="caution">
    <text evidence="2">The sequence shown here is derived from an EMBL/GenBank/DDBJ whole genome shotgun (WGS) entry which is preliminary data.</text>
</comment>
<dbReference type="AlphaFoldDB" id="A0A1F6DHS0"/>
<protein>
    <submittedName>
        <fullName evidence="2">Uncharacterized protein</fullName>
    </submittedName>
</protein>
<gene>
    <name evidence="2" type="ORF">A3C86_00035</name>
</gene>
<name>A0A1F6DHS0_9BACT</name>
<feature type="region of interest" description="Disordered" evidence="1">
    <location>
        <begin position="1"/>
        <end position="76"/>
    </location>
</feature>
<organism evidence="2 3">
    <name type="scientific">Candidatus Kaiserbacteria bacterium RIFCSPHIGHO2_02_FULL_49_16</name>
    <dbReference type="NCBI Taxonomy" id="1798490"/>
    <lineage>
        <taxon>Bacteria</taxon>
        <taxon>Candidatus Kaiseribacteriota</taxon>
    </lineage>
</organism>